<reference evidence="2 3" key="1">
    <citation type="submission" date="2022-04" db="EMBL/GenBank/DDBJ databases">
        <title>Positive selection, recombination, and allopatry shape intraspecific diversity of widespread and dominant cyanobacteria.</title>
        <authorList>
            <person name="Wei J."/>
            <person name="Shu W."/>
            <person name="Hu C."/>
        </authorList>
    </citation>
    <scope>NUCLEOTIDE SEQUENCE [LARGE SCALE GENOMIC DNA]</scope>
    <source>
        <strain evidence="2 3">AS-A4</strain>
    </source>
</reference>
<evidence type="ECO:0000313" key="3">
    <source>
        <dbReference type="Proteomes" id="UP001476950"/>
    </source>
</evidence>
<dbReference type="PANTHER" id="PTHR36558:SF1">
    <property type="entry name" value="RESTRICTION ENDONUCLEASE DOMAIN-CONTAINING PROTEIN-RELATED"/>
    <property type="match status" value="1"/>
</dbReference>
<keyword evidence="2" id="KW-0255">Endonuclease</keyword>
<evidence type="ECO:0000259" key="1">
    <source>
        <dbReference type="Pfam" id="PF05685"/>
    </source>
</evidence>
<keyword evidence="2" id="KW-0378">Hydrolase</keyword>
<protein>
    <submittedName>
        <fullName evidence="2">Uma2 family endonuclease</fullName>
    </submittedName>
</protein>
<dbReference type="Proteomes" id="UP001476950">
    <property type="component" value="Unassembled WGS sequence"/>
</dbReference>
<gene>
    <name evidence="2" type="ORF">NDI38_17500</name>
</gene>
<dbReference type="InterPro" id="IPR008538">
    <property type="entry name" value="Uma2"/>
</dbReference>
<dbReference type="InterPro" id="IPR011335">
    <property type="entry name" value="Restrct_endonuc-II-like"/>
</dbReference>
<dbReference type="Pfam" id="PF05685">
    <property type="entry name" value="Uma2"/>
    <property type="match status" value="1"/>
</dbReference>
<accession>A0ABV0KLZ5</accession>
<name>A0ABV0KLZ5_9CYAN</name>
<dbReference type="EMBL" id="JAMPLM010000016">
    <property type="protein sequence ID" value="MEP1060234.1"/>
    <property type="molecule type" value="Genomic_DNA"/>
</dbReference>
<keyword evidence="2" id="KW-0540">Nuclease</keyword>
<dbReference type="GO" id="GO:0004519">
    <property type="term" value="F:endonuclease activity"/>
    <property type="evidence" value="ECO:0007669"/>
    <property type="project" value="UniProtKB-KW"/>
</dbReference>
<comment type="caution">
    <text evidence="2">The sequence shown here is derived from an EMBL/GenBank/DDBJ whole genome shotgun (WGS) entry which is preliminary data.</text>
</comment>
<dbReference type="CDD" id="cd06260">
    <property type="entry name" value="DUF820-like"/>
    <property type="match status" value="1"/>
</dbReference>
<feature type="domain" description="Putative restriction endonuclease" evidence="1">
    <location>
        <begin position="2"/>
        <end position="150"/>
    </location>
</feature>
<dbReference type="Gene3D" id="3.90.1570.10">
    <property type="entry name" value="tt1808, chain A"/>
    <property type="match status" value="1"/>
</dbReference>
<dbReference type="PANTHER" id="PTHR36558">
    <property type="entry name" value="GLR1098 PROTEIN"/>
    <property type="match status" value="1"/>
</dbReference>
<sequence>MDGEVFVLPGGSKPHNRIALNLATALDGYLQDKGCELYMADVKVQASQTSTYHYPDLVVTCDRRDQNSNQFVQHSCLIIEVLSPSTEAYDRGSKFACYRKLETLQEYVLIESTAINVECFQRNAEGFWVLHPYEAGVTITLESIGFSLAIDTLYRQVRFDETAIASDGEAVN</sequence>
<keyword evidence="3" id="KW-1185">Reference proteome</keyword>
<dbReference type="SUPFAM" id="SSF52980">
    <property type="entry name" value="Restriction endonuclease-like"/>
    <property type="match status" value="1"/>
</dbReference>
<evidence type="ECO:0000313" key="2">
    <source>
        <dbReference type="EMBL" id="MEP1060234.1"/>
    </source>
</evidence>
<dbReference type="InterPro" id="IPR012296">
    <property type="entry name" value="Nuclease_put_TT1808"/>
</dbReference>
<proteinExistence type="predicted"/>
<organism evidence="2 3">
    <name type="scientific">Stenomitos frigidus AS-A4</name>
    <dbReference type="NCBI Taxonomy" id="2933935"/>
    <lineage>
        <taxon>Bacteria</taxon>
        <taxon>Bacillati</taxon>
        <taxon>Cyanobacteriota</taxon>
        <taxon>Cyanophyceae</taxon>
        <taxon>Leptolyngbyales</taxon>
        <taxon>Leptolyngbyaceae</taxon>
        <taxon>Stenomitos</taxon>
    </lineage>
</organism>